<dbReference type="PANTHER" id="PTHR11630">
    <property type="entry name" value="DNA REPLICATION LICENSING FACTOR MCM FAMILY MEMBER"/>
    <property type="match status" value="1"/>
</dbReference>
<dbReference type="GO" id="GO:0017116">
    <property type="term" value="F:single-stranded DNA helicase activity"/>
    <property type="evidence" value="ECO:0007669"/>
    <property type="project" value="TreeGrafter"/>
</dbReference>
<comment type="caution">
    <text evidence="6">The sequence shown here is derived from an EMBL/GenBank/DDBJ whole genome shotgun (WGS) entry which is preliminary data.</text>
</comment>
<dbReference type="GO" id="GO:0042555">
    <property type="term" value="C:MCM complex"/>
    <property type="evidence" value="ECO:0007669"/>
    <property type="project" value="TreeGrafter"/>
</dbReference>
<dbReference type="GO" id="GO:0016787">
    <property type="term" value="F:hydrolase activity"/>
    <property type="evidence" value="ECO:0007669"/>
    <property type="project" value="UniProtKB-KW"/>
</dbReference>
<dbReference type="GO" id="GO:0005524">
    <property type="term" value="F:ATP binding"/>
    <property type="evidence" value="ECO:0007669"/>
    <property type="project" value="UniProtKB-KW"/>
</dbReference>
<dbReference type="Pfam" id="PF17855">
    <property type="entry name" value="MCM_lid"/>
    <property type="match status" value="1"/>
</dbReference>
<dbReference type="SUPFAM" id="SSF52540">
    <property type="entry name" value="P-loop containing nucleoside triphosphate hydrolases"/>
    <property type="match status" value="1"/>
</dbReference>
<evidence type="ECO:0000259" key="5">
    <source>
        <dbReference type="PROSITE" id="PS50051"/>
    </source>
</evidence>
<dbReference type="OrthoDB" id="271325at2759"/>
<feature type="domain" description="MCM C-terminal AAA(+) ATPase" evidence="5">
    <location>
        <begin position="1"/>
        <end position="166"/>
    </location>
</feature>
<evidence type="ECO:0000256" key="4">
    <source>
        <dbReference type="RuleBase" id="RU004070"/>
    </source>
</evidence>
<dbReference type="PANTHER" id="PTHR11630:SF48">
    <property type="entry name" value="DNA HELICASE MCM9"/>
    <property type="match status" value="1"/>
</dbReference>
<dbReference type="SMART" id="SM00350">
    <property type="entry name" value="MCM"/>
    <property type="match status" value="1"/>
</dbReference>
<keyword evidence="3 4" id="KW-0238">DNA-binding</keyword>
<dbReference type="InterPro" id="IPR041562">
    <property type="entry name" value="MCM_lid"/>
</dbReference>
<evidence type="ECO:0000256" key="1">
    <source>
        <dbReference type="ARBA" id="ARBA00022741"/>
    </source>
</evidence>
<dbReference type="Pfam" id="PF00493">
    <property type="entry name" value="MCM"/>
    <property type="match status" value="1"/>
</dbReference>
<dbReference type="GO" id="GO:0005634">
    <property type="term" value="C:nucleus"/>
    <property type="evidence" value="ECO:0007669"/>
    <property type="project" value="UniProtKB-SubCell"/>
</dbReference>
<dbReference type="InterPro" id="IPR001208">
    <property type="entry name" value="MCM_dom"/>
</dbReference>
<dbReference type="Proteomes" id="UP000023152">
    <property type="component" value="Unassembled WGS sequence"/>
</dbReference>
<dbReference type="GO" id="GO:0003697">
    <property type="term" value="F:single-stranded DNA binding"/>
    <property type="evidence" value="ECO:0007669"/>
    <property type="project" value="TreeGrafter"/>
</dbReference>
<dbReference type="InterPro" id="IPR031327">
    <property type="entry name" value="MCM"/>
</dbReference>
<dbReference type="EMBL" id="ASPP01041956">
    <property type="protein sequence ID" value="ETO00106.1"/>
    <property type="molecule type" value="Genomic_DNA"/>
</dbReference>
<gene>
    <name evidence="6" type="ORF">RFI_37353</name>
</gene>
<reference evidence="6 7" key="1">
    <citation type="journal article" date="2013" name="Curr. Biol.">
        <title>The Genome of the Foraminiferan Reticulomyxa filosa.</title>
        <authorList>
            <person name="Glockner G."/>
            <person name="Hulsmann N."/>
            <person name="Schleicher M."/>
            <person name="Noegel A.A."/>
            <person name="Eichinger L."/>
            <person name="Gallinger C."/>
            <person name="Pawlowski J."/>
            <person name="Sierra R."/>
            <person name="Euteneuer U."/>
            <person name="Pillet L."/>
            <person name="Moustafa A."/>
            <person name="Platzer M."/>
            <person name="Groth M."/>
            <person name="Szafranski K."/>
            <person name="Schliwa M."/>
        </authorList>
    </citation>
    <scope>NUCLEOTIDE SEQUENCE [LARGE SCALE GENOMIC DNA]</scope>
</reference>
<dbReference type="PROSITE" id="PS50051">
    <property type="entry name" value="MCM_2"/>
    <property type="match status" value="1"/>
</dbReference>
<protein>
    <recommendedName>
        <fullName evidence="5">MCM C-terminal AAA(+) ATPase domain-containing protein</fullName>
    </recommendedName>
</protein>
<name>X6LFG0_RETFI</name>
<evidence type="ECO:0000256" key="2">
    <source>
        <dbReference type="ARBA" id="ARBA00022840"/>
    </source>
</evidence>
<sequence length="464" mass="52411">MSSSCIRGQSHLLLVGDPGTGKSQLLRYAAQISDRSVLTTGIGTTSAGLTVSAVKDSGEWVLVLANGGGGYAALTNWAPFAKMTAASFMRPWNNRPFLLLKGEFVCSLHSRATVMAAMNPPHGFDIDSTLSVNVGMASSLLSRFDLILLLLDKKNDRWDLIVGNHIMNSLMMMSIGIIAILEIFTHTQFLQSSAPEKHMEEEEDEKKPCLADKDEAKVNMNEHDFRVSWSIDQMRAYFRLAKKRKVTISEGAQAILTRYYQLQRGRIERDMSRTTLRLLESLIRLARAHARLMYRDIVLPLDAIEAVFVMEKSLETSILDIRYDDIFDEPYNYNDAIFQRDLEDLQNEAAHFFGDDDFVINSTPPSAQNQSEVVVIDDNPNNDNNNIADSAFTKIITPQTQSAENLHLKKEKLTTLRILFNNEQDLSKIAFIVPDEKSKVEPTTETNNNSSDWNFRIDLNDWNY</sequence>
<organism evidence="6 7">
    <name type="scientific">Reticulomyxa filosa</name>
    <dbReference type="NCBI Taxonomy" id="46433"/>
    <lineage>
        <taxon>Eukaryota</taxon>
        <taxon>Sar</taxon>
        <taxon>Rhizaria</taxon>
        <taxon>Retaria</taxon>
        <taxon>Foraminifera</taxon>
        <taxon>Monothalamids</taxon>
        <taxon>Reticulomyxidae</taxon>
        <taxon>Reticulomyxa</taxon>
    </lineage>
</organism>
<dbReference type="InterPro" id="IPR027417">
    <property type="entry name" value="P-loop_NTPase"/>
</dbReference>
<comment type="similarity">
    <text evidence="4">Belongs to the MCM family.</text>
</comment>
<evidence type="ECO:0000256" key="3">
    <source>
        <dbReference type="ARBA" id="ARBA00023125"/>
    </source>
</evidence>
<keyword evidence="7" id="KW-1185">Reference proteome</keyword>
<dbReference type="GO" id="GO:0000724">
    <property type="term" value="P:double-strand break repair via homologous recombination"/>
    <property type="evidence" value="ECO:0007669"/>
    <property type="project" value="TreeGrafter"/>
</dbReference>
<keyword evidence="1 4" id="KW-0547">Nucleotide-binding</keyword>
<accession>X6LFG0</accession>
<dbReference type="AlphaFoldDB" id="X6LFG0"/>
<evidence type="ECO:0000313" key="6">
    <source>
        <dbReference type="EMBL" id="ETO00106.1"/>
    </source>
</evidence>
<dbReference type="Gene3D" id="3.40.50.300">
    <property type="entry name" value="P-loop containing nucleotide triphosphate hydrolases"/>
    <property type="match status" value="1"/>
</dbReference>
<evidence type="ECO:0000313" key="7">
    <source>
        <dbReference type="Proteomes" id="UP000023152"/>
    </source>
</evidence>
<dbReference type="PRINTS" id="PR01657">
    <property type="entry name" value="MCMFAMILY"/>
</dbReference>
<proteinExistence type="inferred from homology"/>
<keyword evidence="2 4" id="KW-0067">ATP-binding</keyword>